<dbReference type="SUPFAM" id="SSF50729">
    <property type="entry name" value="PH domain-like"/>
    <property type="match status" value="1"/>
</dbReference>
<keyword evidence="2" id="KW-0963">Cytoplasm</keyword>
<evidence type="ECO:0000259" key="5">
    <source>
        <dbReference type="PROSITE" id="PS50004"/>
    </source>
</evidence>
<dbReference type="CDD" id="cd16206">
    <property type="entry name" value="EFh_PRIP"/>
    <property type="match status" value="1"/>
</dbReference>
<evidence type="ECO:0000256" key="2">
    <source>
        <dbReference type="ARBA" id="ARBA00022490"/>
    </source>
</evidence>
<dbReference type="AlphaFoldDB" id="A0A183BZK0"/>
<dbReference type="InterPro" id="IPR001192">
    <property type="entry name" value="PI-PLC_fam"/>
</dbReference>
<dbReference type="Pfam" id="PF00387">
    <property type="entry name" value="PI-PLC-Y"/>
    <property type="match status" value="1"/>
</dbReference>
<feature type="domain" description="C2" evidence="5">
    <location>
        <begin position="600"/>
        <end position="732"/>
    </location>
</feature>
<reference evidence="7" key="2">
    <citation type="submission" date="2014-05" db="EMBL/GenBank/DDBJ databases">
        <title>The genome and life-stage specific transcriptomes of Globodera pallida elucidate key aspects of plant parasitism by a cyst nematode.</title>
        <authorList>
            <person name="Cotton J.A."/>
            <person name="Lilley C.J."/>
            <person name="Jones L.M."/>
            <person name="Kikuchi T."/>
            <person name="Reid A.J."/>
            <person name="Thorpe P."/>
            <person name="Tsai I.J."/>
            <person name="Beasley H."/>
            <person name="Blok V."/>
            <person name="Cock P.J.A."/>
            <person name="Van den Akker S.E."/>
            <person name="Holroyd N."/>
            <person name="Hunt M."/>
            <person name="Mantelin S."/>
            <person name="Naghra H."/>
            <person name="Pain A."/>
            <person name="Palomares-Rius J.E."/>
            <person name="Zarowiecki M."/>
            <person name="Berriman M."/>
            <person name="Jones J.T."/>
            <person name="Urwin P.E."/>
        </authorList>
    </citation>
    <scope>NUCLEOTIDE SEQUENCE [LARGE SCALE GENOMIC DNA]</scope>
    <source>
        <strain evidence="7">Lindley</strain>
    </source>
</reference>
<dbReference type="PROSITE" id="PS50004">
    <property type="entry name" value="C2"/>
    <property type="match status" value="1"/>
</dbReference>
<dbReference type="CDD" id="cd00275">
    <property type="entry name" value="C2_PLC_like"/>
    <property type="match status" value="1"/>
</dbReference>
<dbReference type="GO" id="GO:0007214">
    <property type="term" value="P:gamma-aminobutyric acid signaling pathway"/>
    <property type="evidence" value="ECO:0007669"/>
    <property type="project" value="TreeGrafter"/>
</dbReference>
<evidence type="ECO:0000256" key="3">
    <source>
        <dbReference type="ARBA" id="ARBA00023224"/>
    </source>
</evidence>
<evidence type="ECO:0000313" key="8">
    <source>
        <dbReference type="WBParaSite" id="GPLIN_000604100"/>
    </source>
</evidence>
<dbReference type="PANTHER" id="PTHR10336">
    <property type="entry name" value="PHOSPHOINOSITIDE-SPECIFIC PHOSPHOLIPASE C FAMILY PROTEIN"/>
    <property type="match status" value="1"/>
</dbReference>
<dbReference type="Pfam" id="PF00168">
    <property type="entry name" value="C2"/>
    <property type="match status" value="1"/>
</dbReference>
<keyword evidence="4" id="KW-0378">Hydrolase</keyword>
<dbReference type="InterPro" id="IPR001849">
    <property type="entry name" value="PH_domain"/>
</dbReference>
<comment type="catalytic activity">
    <reaction evidence="4">
        <text>a 1,2-diacyl-sn-glycero-3-phospho-(1D-myo-inositol-4,5-bisphosphate) + H2O = 1D-myo-inositol 1,4,5-trisphosphate + a 1,2-diacyl-sn-glycerol + H(+)</text>
        <dbReference type="Rhea" id="RHEA:33179"/>
        <dbReference type="ChEBI" id="CHEBI:15377"/>
        <dbReference type="ChEBI" id="CHEBI:15378"/>
        <dbReference type="ChEBI" id="CHEBI:17815"/>
        <dbReference type="ChEBI" id="CHEBI:58456"/>
        <dbReference type="ChEBI" id="CHEBI:203600"/>
        <dbReference type="EC" id="3.1.4.11"/>
    </reaction>
</comment>
<dbReference type="GO" id="GO:0005737">
    <property type="term" value="C:cytoplasm"/>
    <property type="evidence" value="ECO:0007669"/>
    <property type="project" value="UniProtKB-SubCell"/>
</dbReference>
<dbReference type="Pfam" id="PF09279">
    <property type="entry name" value="EF-hand_like"/>
    <property type="match status" value="1"/>
</dbReference>
<dbReference type="GO" id="GO:0051209">
    <property type="term" value="P:release of sequestered calcium ion into cytosol"/>
    <property type="evidence" value="ECO:0007669"/>
    <property type="project" value="TreeGrafter"/>
</dbReference>
<dbReference type="Gene3D" id="2.30.29.30">
    <property type="entry name" value="Pleckstrin-homology domain (PH domain)/Phosphotyrosine-binding domain (PTB)"/>
    <property type="match status" value="1"/>
</dbReference>
<dbReference type="Proteomes" id="UP000050741">
    <property type="component" value="Unassembled WGS sequence"/>
</dbReference>
<dbReference type="Gene3D" id="1.10.238.10">
    <property type="entry name" value="EF-hand"/>
    <property type="match status" value="1"/>
</dbReference>
<dbReference type="SUPFAM" id="SSF51695">
    <property type="entry name" value="PLC-like phosphodiesterases"/>
    <property type="match status" value="1"/>
</dbReference>
<dbReference type="PROSITE" id="PS50007">
    <property type="entry name" value="PIPLC_X_DOMAIN"/>
    <property type="match status" value="1"/>
</dbReference>
<dbReference type="FunFam" id="1.10.238.10:FF:000005">
    <property type="entry name" value="Phosphoinositide phospholipase C"/>
    <property type="match status" value="1"/>
</dbReference>
<dbReference type="InterPro" id="IPR017946">
    <property type="entry name" value="PLC-like_Pdiesterase_TIM-brl"/>
</dbReference>
<evidence type="ECO:0000259" key="6">
    <source>
        <dbReference type="PROSITE" id="PS50008"/>
    </source>
</evidence>
<dbReference type="InterPro" id="IPR001711">
    <property type="entry name" value="PLipase_C_Pinositol-sp_Y"/>
</dbReference>
<comment type="subcellular location">
    <subcellularLocation>
        <location evidence="1">Cytoplasm</location>
    </subcellularLocation>
</comment>
<dbReference type="Gene3D" id="3.20.20.190">
    <property type="entry name" value="Phosphatidylinositol (PI) phosphodiesterase"/>
    <property type="match status" value="1"/>
</dbReference>
<dbReference type="GO" id="GO:0048015">
    <property type="term" value="P:phosphatidylinositol-mediated signaling"/>
    <property type="evidence" value="ECO:0007669"/>
    <property type="project" value="TreeGrafter"/>
</dbReference>
<evidence type="ECO:0000256" key="1">
    <source>
        <dbReference type="ARBA" id="ARBA00004496"/>
    </source>
</evidence>
<dbReference type="PANTHER" id="PTHR10336:SF196">
    <property type="entry name" value="PHOSPHOINOSITIDE PHOSPHOLIPASE C"/>
    <property type="match status" value="1"/>
</dbReference>
<organism evidence="7 8">
    <name type="scientific">Globodera pallida</name>
    <name type="common">Potato cyst nematode worm</name>
    <name type="synonym">Heterodera pallida</name>
    <dbReference type="NCBI Taxonomy" id="36090"/>
    <lineage>
        <taxon>Eukaryota</taxon>
        <taxon>Metazoa</taxon>
        <taxon>Ecdysozoa</taxon>
        <taxon>Nematoda</taxon>
        <taxon>Chromadorea</taxon>
        <taxon>Rhabditida</taxon>
        <taxon>Tylenchina</taxon>
        <taxon>Tylenchomorpha</taxon>
        <taxon>Tylenchoidea</taxon>
        <taxon>Heteroderidae</taxon>
        <taxon>Heteroderinae</taxon>
        <taxon>Globodera</taxon>
    </lineage>
</organism>
<dbReference type="InterPro" id="IPR011993">
    <property type="entry name" value="PH-like_dom_sf"/>
</dbReference>
<reference evidence="8" key="3">
    <citation type="submission" date="2016-06" db="UniProtKB">
        <authorList>
            <consortium name="WormBaseParasite"/>
        </authorList>
    </citation>
    <scope>IDENTIFICATION</scope>
</reference>
<dbReference type="InterPro" id="IPR035892">
    <property type="entry name" value="C2_domain_sf"/>
</dbReference>
<name>A0A183BZK0_GLOPA</name>
<evidence type="ECO:0000256" key="4">
    <source>
        <dbReference type="RuleBase" id="RU361133"/>
    </source>
</evidence>
<dbReference type="GO" id="GO:0032228">
    <property type="term" value="P:regulation of synaptic transmission, GABAergic"/>
    <property type="evidence" value="ECO:0007669"/>
    <property type="project" value="TreeGrafter"/>
</dbReference>
<dbReference type="SMART" id="SM00239">
    <property type="entry name" value="C2"/>
    <property type="match status" value="1"/>
</dbReference>
<reference evidence="7" key="1">
    <citation type="submission" date="2013-12" db="EMBL/GenBank/DDBJ databases">
        <authorList>
            <person name="Aslett M."/>
        </authorList>
    </citation>
    <scope>NUCLEOTIDE SEQUENCE [LARGE SCALE GENOMIC DNA]</scope>
    <source>
        <strain evidence="7">Lindley</strain>
    </source>
</reference>
<dbReference type="InterPro" id="IPR015359">
    <property type="entry name" value="PLC_EF-hand-like"/>
</dbReference>
<dbReference type="GO" id="GO:0004435">
    <property type="term" value="F:phosphatidylinositol-4,5-bisphosphate phospholipase C activity"/>
    <property type="evidence" value="ECO:0007669"/>
    <property type="project" value="UniProtKB-EC"/>
</dbReference>
<dbReference type="InterPro" id="IPR000008">
    <property type="entry name" value="C2_dom"/>
</dbReference>
<keyword evidence="4" id="KW-0442">Lipid degradation</keyword>
<dbReference type="GO" id="GO:0016042">
    <property type="term" value="P:lipid catabolic process"/>
    <property type="evidence" value="ECO:0007669"/>
    <property type="project" value="UniProtKB-KW"/>
</dbReference>
<dbReference type="PROSITE" id="PS50008">
    <property type="entry name" value="PIPLC_Y_DOMAIN"/>
    <property type="match status" value="1"/>
</dbReference>
<dbReference type="Pfam" id="PF00388">
    <property type="entry name" value="PI-PLC-X"/>
    <property type="match status" value="1"/>
</dbReference>
<keyword evidence="7" id="KW-1185">Reference proteome</keyword>
<proteinExistence type="predicted"/>
<dbReference type="SUPFAM" id="SSF49562">
    <property type="entry name" value="C2 domain (Calcium/lipid-binding domain, CaLB)"/>
    <property type="match status" value="1"/>
</dbReference>
<dbReference type="InterPro" id="IPR011992">
    <property type="entry name" value="EF-hand-dom_pair"/>
</dbReference>
<keyword evidence="4" id="KW-0443">Lipid metabolism</keyword>
<dbReference type="EC" id="3.1.4.11" evidence="4"/>
<dbReference type="CDD" id="cd08558">
    <property type="entry name" value="PI-PLCc_eukaryota"/>
    <property type="match status" value="1"/>
</dbReference>
<dbReference type="SMART" id="SM00148">
    <property type="entry name" value="PLCXc"/>
    <property type="match status" value="1"/>
</dbReference>
<dbReference type="Pfam" id="PF16457">
    <property type="entry name" value="PH_12"/>
    <property type="match status" value="1"/>
</dbReference>
<evidence type="ECO:0000313" key="7">
    <source>
        <dbReference type="Proteomes" id="UP000050741"/>
    </source>
</evidence>
<accession>A0A183BZK0</accession>
<protein>
    <recommendedName>
        <fullName evidence="4">Phosphoinositide phospholipase C</fullName>
        <ecNumber evidence="4">3.1.4.11</ecNumber>
    </recommendedName>
</protein>
<feature type="domain" description="PI-PLC Y-box" evidence="6">
    <location>
        <begin position="478"/>
        <end position="585"/>
    </location>
</feature>
<dbReference type="InterPro" id="IPR000909">
    <property type="entry name" value="PLipase_C_PInositol-sp_X_dom"/>
</dbReference>
<keyword evidence="3" id="KW-0807">Transducer</keyword>
<dbReference type="PRINTS" id="PR00390">
    <property type="entry name" value="PHPHLIPASEC"/>
</dbReference>
<dbReference type="WBParaSite" id="GPLIN_000604100">
    <property type="protein sequence ID" value="GPLIN_000604100"/>
    <property type="gene ID" value="GPLIN_000604100"/>
</dbReference>
<dbReference type="GO" id="GO:0046488">
    <property type="term" value="P:phosphatidylinositol metabolic process"/>
    <property type="evidence" value="ECO:0007669"/>
    <property type="project" value="TreeGrafter"/>
</dbReference>
<dbReference type="SUPFAM" id="SSF47473">
    <property type="entry name" value="EF-hand"/>
    <property type="match status" value="1"/>
</dbReference>
<sequence>MDSNQQKTPQSSKFAFQDDFSPKCSLPVAIEAIKEVRVGWNSELLRITEAGIAAEIQEECAFSIIHGDDYECLDLIALNAGDANVWVTGLMALASRAVPGPDGIAVGGEGAVSPVPSNLRERWLESAFRETDAEKRGSISEKAAVRLIRSLNPRLLTNRISKKVKEIGTTAQQNCSEAQQKGRVDEAQFVEVYKDLSTRPEIYFLMVRYANKDYLNTNDLQLFLETEQGLSGVSVDFCENLIDQCEPSAEARELNVMTVDGFTNYLLSQSNSAFDVAQMNVCQEMSRPFSHYFISTSFNTYLVEDQLKGPSSVDGYISAMKRNCRFIELDVWEEGGRLVVFNGGTLTTKLALPEVLDVVAELAFERTRYPLLIRLELHLHNVDAQRRLLALLEQKLGSRLYRPTMDPTDWRKEVPTPKRFLYKIILSGVRYEGQSLVGEVDEEDESVGLIDGLGKECPVAVSPRRVQLIRELRDLIAPFAVFGRAKDASDLQILSPSKHIVSISEGDCLHLVHSHPPSVYRNFLVRVTPNPQRVDSSNLNPQEFWNFGFSFVALNYQTPGLMMDLQEGKFLANGGCGYVLKPPIMCCDEGELISVKLNGDIADDRTPEGPQRKVPSQPQILHLKVLSAQQLPRPRASTAKGDTGTGPSDPFVVLEVFGMAADCAEERSKTVRNDSFNPSFDESFQFAISVPQLALVRFLVLDDDFIGDDFIGQYTIPFDCLQSGYRHIPLLNNEGDPLEGSTLFVHIAITNRRGGGKPKKRGLSVKRKMSRVQTGMKSVGIREMDDLFKTATGPLAKFIELKGALEAALNIWNEESGVGQSGSIRQGLVRLNGRIAKEIGQLGETAATGNCGDGTLAHLQQQRLPQQRLFAILRRDENHFALRVVTGQTVPDSLQKALNAFNSLLTHSSAICQHSDAMFATLSESSRRVADCAGDLTHTAAEAGLRGQKATRASENFAWNERLLKAQLGLMQSTFADARDILAQVAESARVLGLLETADAAGDGRKAEGTTIN</sequence>
<dbReference type="Gene3D" id="2.60.40.150">
    <property type="entry name" value="C2 domain"/>
    <property type="match status" value="1"/>
</dbReference>
<dbReference type="SMART" id="SM00149">
    <property type="entry name" value="PLCYc"/>
    <property type="match status" value="1"/>
</dbReference>